<accession>A0A5P1RFX3</accession>
<reference evidence="9 10" key="1">
    <citation type="journal article" date="2019" name="Biochem. Eng. J.">
        <title>Metabolic engineering of the marine bacteria Neptunomonas concharum for the production of acetoin and meso-2,3-butanediol from acetate.</title>
        <authorList>
            <person name="Li W."/>
            <person name="Pu N."/>
            <person name="Liu C.-X."/>
            <person name="Yuan Q.-P."/>
            <person name="Li Z.-J."/>
        </authorList>
    </citation>
    <scope>NUCLEOTIDE SEQUENCE [LARGE SCALE GENOMIC DNA]</scope>
    <source>
        <strain evidence="9 10">JCM17730</strain>
    </source>
</reference>
<organism evidence="9 10">
    <name type="scientific">Neptunomonas concharum</name>
    <dbReference type="NCBI Taxonomy" id="1031538"/>
    <lineage>
        <taxon>Bacteria</taxon>
        <taxon>Pseudomonadati</taxon>
        <taxon>Pseudomonadota</taxon>
        <taxon>Gammaproteobacteria</taxon>
        <taxon>Oceanospirillales</taxon>
        <taxon>Oceanospirillaceae</taxon>
        <taxon>Neptunomonas</taxon>
    </lineage>
</organism>
<gene>
    <name evidence="9" type="primary">ubiH</name>
    <name evidence="9" type="synonym">visB</name>
    <name evidence="9" type="ORF">F0U83_15990</name>
</gene>
<evidence type="ECO:0000256" key="3">
    <source>
        <dbReference type="ARBA" id="ARBA00005349"/>
    </source>
</evidence>
<evidence type="ECO:0000313" key="10">
    <source>
        <dbReference type="Proteomes" id="UP000324760"/>
    </source>
</evidence>
<dbReference type="Proteomes" id="UP000324760">
    <property type="component" value="Chromosome"/>
</dbReference>
<dbReference type="Gene3D" id="3.50.50.60">
    <property type="entry name" value="FAD/NAD(P)-binding domain"/>
    <property type="match status" value="2"/>
</dbReference>
<dbReference type="GO" id="GO:0006744">
    <property type="term" value="P:ubiquinone biosynthetic process"/>
    <property type="evidence" value="ECO:0007669"/>
    <property type="project" value="UniProtKB-UniPathway"/>
</dbReference>
<dbReference type="GO" id="GO:0071949">
    <property type="term" value="F:FAD binding"/>
    <property type="evidence" value="ECO:0007669"/>
    <property type="project" value="InterPro"/>
</dbReference>
<keyword evidence="6 9" id="KW-0560">Oxidoreductase</keyword>
<dbReference type="NCBIfam" id="TIGR01984">
    <property type="entry name" value="UbiH"/>
    <property type="match status" value="1"/>
</dbReference>
<dbReference type="PANTHER" id="PTHR43876">
    <property type="entry name" value="UBIQUINONE BIOSYNTHESIS MONOOXYGENASE COQ6, MITOCHONDRIAL"/>
    <property type="match status" value="1"/>
</dbReference>
<dbReference type="EC" id="1.14.13.-" evidence="9"/>
<dbReference type="PRINTS" id="PR00420">
    <property type="entry name" value="RNGMNOXGNASE"/>
</dbReference>
<dbReference type="Pfam" id="PF01494">
    <property type="entry name" value="FAD_binding_3"/>
    <property type="match status" value="1"/>
</dbReference>
<evidence type="ECO:0000313" key="9">
    <source>
        <dbReference type="EMBL" id="QEQ98091.1"/>
    </source>
</evidence>
<dbReference type="EMBL" id="CP043869">
    <property type="protein sequence ID" value="QEQ98091.1"/>
    <property type="molecule type" value="Genomic_DNA"/>
</dbReference>
<dbReference type="GO" id="GO:0008681">
    <property type="term" value="F:2-octaprenyl-6-methoxyphenol hydroxylase activity"/>
    <property type="evidence" value="ECO:0007669"/>
    <property type="project" value="InterPro"/>
</dbReference>
<evidence type="ECO:0000256" key="1">
    <source>
        <dbReference type="ARBA" id="ARBA00001974"/>
    </source>
</evidence>
<evidence type="ECO:0000256" key="4">
    <source>
        <dbReference type="ARBA" id="ARBA00022630"/>
    </source>
</evidence>
<feature type="domain" description="FAD-binding" evidence="8">
    <location>
        <begin position="5"/>
        <end position="356"/>
    </location>
</feature>
<name>A0A5P1RFX3_9GAMM</name>
<evidence type="ECO:0000256" key="6">
    <source>
        <dbReference type="ARBA" id="ARBA00023002"/>
    </source>
</evidence>
<evidence type="ECO:0000259" key="8">
    <source>
        <dbReference type="Pfam" id="PF01494"/>
    </source>
</evidence>
<comment type="similarity">
    <text evidence="3">Belongs to the UbiH/COQ6 family.</text>
</comment>
<protein>
    <submittedName>
        <fullName evidence="9">2-octaprenyl-6-methoxyphenyl hydroxylase</fullName>
        <ecNumber evidence="9">1.14.13.-</ecNumber>
    </submittedName>
</protein>
<dbReference type="AlphaFoldDB" id="A0A5P1RFX3"/>
<dbReference type="OrthoDB" id="9769565at2"/>
<keyword evidence="7" id="KW-0503">Monooxygenase</keyword>
<evidence type="ECO:0000256" key="5">
    <source>
        <dbReference type="ARBA" id="ARBA00022827"/>
    </source>
</evidence>
<dbReference type="InterPro" id="IPR036188">
    <property type="entry name" value="FAD/NAD-bd_sf"/>
</dbReference>
<evidence type="ECO:0000256" key="2">
    <source>
        <dbReference type="ARBA" id="ARBA00004749"/>
    </source>
</evidence>
<dbReference type="KEGG" id="ncu:F0U83_15990"/>
<dbReference type="RefSeq" id="WP_138988091.1">
    <property type="nucleotide sequence ID" value="NZ_CP043869.1"/>
</dbReference>
<dbReference type="NCBIfam" id="NF004356">
    <property type="entry name" value="PRK05732.1"/>
    <property type="match status" value="1"/>
</dbReference>
<dbReference type="UniPathway" id="UPA00232"/>
<dbReference type="InterPro" id="IPR011295">
    <property type="entry name" value="UbiH"/>
</dbReference>
<dbReference type="NCBIfam" id="TIGR01988">
    <property type="entry name" value="Ubi-OHases"/>
    <property type="match status" value="1"/>
</dbReference>
<keyword evidence="5" id="KW-0274">FAD</keyword>
<keyword evidence="4" id="KW-0285">Flavoprotein</keyword>
<comment type="cofactor">
    <cofactor evidence="1">
        <name>FAD</name>
        <dbReference type="ChEBI" id="CHEBI:57692"/>
    </cofactor>
</comment>
<dbReference type="InterPro" id="IPR002938">
    <property type="entry name" value="FAD-bd"/>
</dbReference>
<dbReference type="SUPFAM" id="SSF51905">
    <property type="entry name" value="FAD/NAD(P)-binding domain"/>
    <property type="match status" value="1"/>
</dbReference>
<evidence type="ECO:0000256" key="7">
    <source>
        <dbReference type="ARBA" id="ARBA00023033"/>
    </source>
</evidence>
<keyword evidence="10" id="KW-1185">Reference proteome</keyword>
<proteinExistence type="inferred from homology"/>
<sequence>MKKEYDLVIVGGGMVGASLAASLLPVAAELGLSMAVVEAVAMPRDSLSVYQPSYDARATALSYGTRKLYEQIGVWQTISEHLSPILHIHVSDKGHFGATRLNAEDEQVPALGYVVENHWLGKSLLRHIIEHPASPDHLDYLCPAEVISVSPQETGMQLHIRAGENQSSIHAGLVVMADGGRSDLREQLGIGYQQVTYDQYAVVTNVSVDRPHQHVAYERFTDTGPIALLPLQDQQGAARCGLVWTIPDQDLEEVMGLDNQAFLACIQQRFGYRAGCFTRVGERFSYPLKRVLADEQVRPGLVVLGNAAHALHPIAGQGYNLALRGVVALAQQLIDAKRQQQEIGDLSVLQSYLDARVADQQRTIGLSDKTMRLFSNRNPLLSFGRNLGLQLMDVCPTAKTLFARGAMGLDIPAPRLK</sequence>
<dbReference type="InterPro" id="IPR010971">
    <property type="entry name" value="UbiH/COQ6"/>
</dbReference>
<dbReference type="PANTHER" id="PTHR43876:SF8">
    <property type="entry name" value="2-OCTAPRENYL-6-METHOXYPHENOL HYDROXYLASE"/>
    <property type="match status" value="1"/>
</dbReference>
<comment type="pathway">
    <text evidence="2">Cofactor biosynthesis; ubiquinone biosynthesis.</text>
</comment>
<dbReference type="InterPro" id="IPR051205">
    <property type="entry name" value="UbiH/COQ6_monooxygenase"/>
</dbReference>